<name>A0A261F711_9BIFI</name>
<evidence type="ECO:0000259" key="12">
    <source>
        <dbReference type="SMART" id="SM00899"/>
    </source>
</evidence>
<evidence type="ECO:0000256" key="9">
    <source>
        <dbReference type="ARBA" id="ARBA00023163"/>
    </source>
</evidence>
<dbReference type="GO" id="GO:0005737">
    <property type="term" value="C:cytoplasm"/>
    <property type="evidence" value="ECO:0007669"/>
    <property type="project" value="UniProtKB-SubCell"/>
</dbReference>
<keyword evidence="5" id="KW-0678">Repressor</keyword>
<evidence type="ECO:0000256" key="3">
    <source>
        <dbReference type="ARBA" id="ARBA00011738"/>
    </source>
</evidence>
<dbReference type="GO" id="GO:0003700">
    <property type="term" value="F:DNA-binding transcription factor activity"/>
    <property type="evidence" value="ECO:0007669"/>
    <property type="project" value="InterPro"/>
</dbReference>
<organism evidence="13 14">
    <name type="scientific">Alloscardovia macacae</name>
    <dbReference type="NCBI Taxonomy" id="1160091"/>
    <lineage>
        <taxon>Bacteria</taxon>
        <taxon>Bacillati</taxon>
        <taxon>Actinomycetota</taxon>
        <taxon>Actinomycetes</taxon>
        <taxon>Bifidobacteriales</taxon>
        <taxon>Bifidobacteriaceae</taxon>
        <taxon>Alloscardovia</taxon>
    </lineage>
</organism>
<evidence type="ECO:0000256" key="8">
    <source>
        <dbReference type="ARBA" id="ARBA00023159"/>
    </source>
</evidence>
<dbReference type="Pfam" id="PF01325">
    <property type="entry name" value="Fe_dep_repress"/>
    <property type="match status" value="1"/>
</dbReference>
<sequence length="259" mass="28447">MTTSASTQDYVKAIWKLHEWHSALEDKDGADSTAPTASATSTALTASATSTALPQCVISPRDLAQETGMRASTVSGALARMTDQGYVMHAPYGGIQLTEKGRDLAIHMLRRHRIIETYLVRELSYTWDQVHEEAERLEHAASDMMIERMEERLGFPDRDPHGDPIPDRAGILPIFTTMNVNLVPVGASAVLSRVNDDEEDLLRTLDQHGVHVDSIIRVVSFQEEDSTITLQAVSSDGAALSEPFAVSQSSADYIRVSRL</sequence>
<keyword evidence="6" id="KW-0805">Transcription regulation</keyword>
<comment type="subcellular location">
    <subcellularLocation>
        <location evidence="1">Cytoplasm</location>
    </subcellularLocation>
</comment>
<proteinExistence type="inferred from homology"/>
<keyword evidence="4" id="KW-0963">Cytoplasm</keyword>
<dbReference type="GO" id="GO:0046914">
    <property type="term" value="F:transition metal ion binding"/>
    <property type="evidence" value="ECO:0007669"/>
    <property type="project" value="InterPro"/>
</dbReference>
<dbReference type="InterPro" id="IPR022689">
    <property type="entry name" value="Iron_dep_repressor"/>
</dbReference>
<dbReference type="GO" id="GO:0046983">
    <property type="term" value="F:protein dimerization activity"/>
    <property type="evidence" value="ECO:0007669"/>
    <property type="project" value="InterPro"/>
</dbReference>
<gene>
    <name evidence="13" type="ORF">ALMA_0193</name>
</gene>
<dbReference type="Gene3D" id="2.30.30.90">
    <property type="match status" value="1"/>
</dbReference>
<dbReference type="InterPro" id="IPR036388">
    <property type="entry name" value="WH-like_DNA-bd_sf"/>
</dbReference>
<evidence type="ECO:0000256" key="2">
    <source>
        <dbReference type="ARBA" id="ARBA00007871"/>
    </source>
</evidence>
<evidence type="ECO:0000256" key="11">
    <source>
        <dbReference type="ARBA" id="ARBA00032593"/>
    </source>
</evidence>
<comment type="similarity">
    <text evidence="2">Belongs to the DtxR/MntR family.</text>
</comment>
<evidence type="ECO:0000256" key="4">
    <source>
        <dbReference type="ARBA" id="ARBA00022490"/>
    </source>
</evidence>
<evidence type="ECO:0000256" key="10">
    <source>
        <dbReference type="ARBA" id="ARBA00023211"/>
    </source>
</evidence>
<dbReference type="EMBL" id="MWWT01000001">
    <property type="protein sequence ID" value="OZG54868.1"/>
    <property type="molecule type" value="Genomic_DNA"/>
</dbReference>
<dbReference type="Gene3D" id="1.10.10.10">
    <property type="entry name" value="Winged helix-like DNA-binding domain superfamily/Winged helix DNA-binding domain"/>
    <property type="match status" value="1"/>
</dbReference>
<dbReference type="InterPro" id="IPR001367">
    <property type="entry name" value="Fe_dep_repressor"/>
</dbReference>
<evidence type="ECO:0000256" key="1">
    <source>
        <dbReference type="ARBA" id="ARBA00004496"/>
    </source>
</evidence>
<dbReference type="RefSeq" id="WP_094725994.1">
    <property type="nucleotide sequence ID" value="NZ_JBHLWS010000010.1"/>
</dbReference>
<dbReference type="InterPro" id="IPR007167">
    <property type="entry name" value="Fe-transptr_FeoA-like"/>
</dbReference>
<dbReference type="InterPro" id="IPR050536">
    <property type="entry name" value="DtxR_MntR_Metal-Reg"/>
</dbReference>
<evidence type="ECO:0000313" key="14">
    <source>
        <dbReference type="Proteomes" id="UP000243657"/>
    </source>
</evidence>
<dbReference type="Pfam" id="PF02742">
    <property type="entry name" value="Fe_dep_repr_C"/>
    <property type="match status" value="1"/>
</dbReference>
<dbReference type="SMART" id="SM00899">
    <property type="entry name" value="FeoA"/>
    <property type="match status" value="1"/>
</dbReference>
<protein>
    <recommendedName>
        <fullName evidence="11">Manganese transport regulator</fullName>
    </recommendedName>
</protein>
<dbReference type="SUPFAM" id="SSF47979">
    <property type="entry name" value="Iron-dependent repressor protein, dimerization domain"/>
    <property type="match status" value="1"/>
</dbReference>
<keyword evidence="8" id="KW-0010">Activator</keyword>
<dbReference type="InterPro" id="IPR036390">
    <property type="entry name" value="WH_DNA-bd_sf"/>
</dbReference>
<keyword evidence="14" id="KW-1185">Reference proteome</keyword>
<dbReference type="AlphaFoldDB" id="A0A261F711"/>
<comment type="subunit">
    <text evidence="3">Homodimer.</text>
</comment>
<dbReference type="SMART" id="SM00529">
    <property type="entry name" value="HTH_DTXR"/>
    <property type="match status" value="1"/>
</dbReference>
<evidence type="ECO:0000313" key="13">
    <source>
        <dbReference type="EMBL" id="OZG54868.1"/>
    </source>
</evidence>
<dbReference type="GO" id="GO:0045892">
    <property type="term" value="P:negative regulation of DNA-templated transcription"/>
    <property type="evidence" value="ECO:0007669"/>
    <property type="project" value="TreeGrafter"/>
</dbReference>
<dbReference type="SUPFAM" id="SSF46785">
    <property type="entry name" value="Winged helix' DNA-binding domain"/>
    <property type="match status" value="1"/>
</dbReference>
<dbReference type="PANTHER" id="PTHR33238">
    <property type="entry name" value="IRON (METAL) DEPENDENT REPRESSOR, DTXR FAMILY"/>
    <property type="match status" value="1"/>
</dbReference>
<dbReference type="InterPro" id="IPR036421">
    <property type="entry name" value="Fe_dep_repressor_sf"/>
</dbReference>
<evidence type="ECO:0000256" key="7">
    <source>
        <dbReference type="ARBA" id="ARBA00023125"/>
    </source>
</evidence>
<keyword evidence="7" id="KW-0238">DNA-binding</keyword>
<accession>A0A261F711</accession>
<dbReference type="InterPro" id="IPR022687">
    <property type="entry name" value="HTH_DTXR"/>
</dbReference>
<evidence type="ECO:0000256" key="6">
    <source>
        <dbReference type="ARBA" id="ARBA00023015"/>
    </source>
</evidence>
<keyword evidence="9" id="KW-0804">Transcription</keyword>
<feature type="domain" description="Ferrous iron transporter FeoA-like" evidence="12">
    <location>
        <begin position="178"/>
        <end position="258"/>
    </location>
</feature>
<dbReference type="Gene3D" id="1.10.60.10">
    <property type="entry name" value="Iron dependent repressor, metal binding and dimerisation domain"/>
    <property type="match status" value="1"/>
</dbReference>
<reference evidence="13 14" key="1">
    <citation type="journal article" date="2017" name="BMC Genomics">
        <title>Comparative genomic and phylogenomic analyses of the Bifidobacteriaceae family.</title>
        <authorList>
            <person name="Lugli G.A."/>
            <person name="Milani C."/>
            <person name="Turroni F."/>
            <person name="Duranti S."/>
            <person name="Mancabelli L."/>
            <person name="Mangifesta M."/>
            <person name="Ferrario C."/>
            <person name="Modesto M."/>
            <person name="Mattarelli P."/>
            <person name="Jiri K."/>
            <person name="van Sinderen D."/>
            <person name="Ventura M."/>
        </authorList>
    </citation>
    <scope>NUCLEOTIDE SEQUENCE [LARGE SCALE GENOMIC DNA]</scope>
    <source>
        <strain evidence="13 14">DSM 24762</strain>
    </source>
</reference>
<dbReference type="Pfam" id="PF04023">
    <property type="entry name" value="FeoA"/>
    <property type="match status" value="1"/>
</dbReference>
<dbReference type="PANTHER" id="PTHR33238:SF11">
    <property type="entry name" value="TRANSCRIPTIONAL REGULATOR MNTR"/>
    <property type="match status" value="1"/>
</dbReference>
<dbReference type="Proteomes" id="UP000243657">
    <property type="component" value="Unassembled WGS sequence"/>
</dbReference>
<dbReference type="GO" id="GO:0003677">
    <property type="term" value="F:DNA binding"/>
    <property type="evidence" value="ECO:0007669"/>
    <property type="project" value="UniProtKB-KW"/>
</dbReference>
<evidence type="ECO:0000256" key="5">
    <source>
        <dbReference type="ARBA" id="ARBA00022491"/>
    </source>
</evidence>
<dbReference type="InterPro" id="IPR038157">
    <property type="entry name" value="FeoA_core_dom"/>
</dbReference>
<keyword evidence="10" id="KW-0464">Manganese</keyword>
<comment type="caution">
    <text evidence="13">The sequence shown here is derived from an EMBL/GenBank/DDBJ whole genome shotgun (WGS) entry which is preliminary data.</text>
</comment>
<dbReference type="FunFam" id="1.10.60.10:FF:000004">
    <property type="entry name" value="DtxR family transcriptional regulator"/>
    <property type="match status" value="1"/>
</dbReference>